<name>B7AUE1_9FIRM</name>
<dbReference type="Proteomes" id="UP000003136">
    <property type="component" value="Unassembled WGS sequence"/>
</dbReference>
<dbReference type="EMBL" id="ABVQ01000037">
    <property type="protein sequence ID" value="EEC55832.1"/>
    <property type="molecule type" value="Genomic_DNA"/>
</dbReference>
<dbReference type="STRING" id="483218.BACPEC_02339"/>
<keyword evidence="1" id="KW-0812">Transmembrane</keyword>
<proteinExistence type="predicted"/>
<keyword evidence="1" id="KW-1133">Transmembrane helix</keyword>
<dbReference type="HOGENOM" id="CLU_2328030_0_0_9"/>
<dbReference type="eggNOG" id="COG1215">
    <property type="taxonomic scope" value="Bacteria"/>
</dbReference>
<gene>
    <name evidence="2" type="ORF">BACPEC_02339</name>
</gene>
<accession>B7AUE1</accession>
<dbReference type="AlphaFoldDB" id="B7AUE1"/>
<keyword evidence="3" id="KW-1185">Reference proteome</keyword>
<feature type="transmembrane region" description="Helical" evidence="1">
    <location>
        <begin position="12"/>
        <end position="31"/>
    </location>
</feature>
<evidence type="ECO:0000313" key="3">
    <source>
        <dbReference type="Proteomes" id="UP000003136"/>
    </source>
</evidence>
<evidence type="ECO:0000313" key="2">
    <source>
        <dbReference type="EMBL" id="EEC55832.1"/>
    </source>
</evidence>
<sequence>MGDSSGHVQSLIFASMMMIIGFQTIVVGLLGDIISANRKILQDVQYHLRKMDYDHDSNKEPVYETSDLMAVTEEDEKADYEIIHNNKKILTISVTLRR</sequence>
<protein>
    <submittedName>
        <fullName evidence="2">Uncharacterized protein</fullName>
    </submittedName>
</protein>
<comment type="caution">
    <text evidence="2">The sequence shown here is derived from an EMBL/GenBank/DDBJ whole genome shotgun (WGS) entry which is preliminary data.</text>
</comment>
<evidence type="ECO:0000256" key="1">
    <source>
        <dbReference type="SAM" id="Phobius"/>
    </source>
</evidence>
<keyword evidence="1" id="KW-0472">Membrane</keyword>
<reference evidence="2 3" key="1">
    <citation type="submission" date="2008-11" db="EMBL/GenBank/DDBJ databases">
        <title>Draft genome sequence of Bacteroides pectinophilus (ATCC 43243).</title>
        <authorList>
            <person name="Sudarsanam P."/>
            <person name="Ley R."/>
            <person name="Guruge J."/>
            <person name="Turnbaugh P.J."/>
            <person name="Mahowald M."/>
            <person name="Liep D."/>
            <person name="Gordon J."/>
        </authorList>
    </citation>
    <scope>NUCLEOTIDE SEQUENCE [LARGE SCALE GENOMIC DNA]</scope>
    <source>
        <strain evidence="2 3">ATCC 43243</strain>
    </source>
</reference>
<organism evidence="2 3">
    <name type="scientific">[Bacteroides] pectinophilus ATCC 43243</name>
    <dbReference type="NCBI Taxonomy" id="483218"/>
    <lineage>
        <taxon>Bacteria</taxon>
        <taxon>Bacillati</taxon>
        <taxon>Bacillota</taxon>
        <taxon>Clostridia</taxon>
        <taxon>Eubacteriales</taxon>
    </lineage>
</organism>
<reference evidence="2 3" key="2">
    <citation type="submission" date="2008-11" db="EMBL/GenBank/DDBJ databases">
        <authorList>
            <person name="Fulton L."/>
            <person name="Clifton S."/>
            <person name="Fulton B."/>
            <person name="Xu J."/>
            <person name="Minx P."/>
            <person name="Pepin K.H."/>
            <person name="Johnson M."/>
            <person name="Bhonagiri V."/>
            <person name="Nash W.E."/>
            <person name="Mardis E.R."/>
            <person name="Wilson R.K."/>
        </authorList>
    </citation>
    <scope>NUCLEOTIDE SEQUENCE [LARGE SCALE GENOMIC DNA]</scope>
    <source>
        <strain evidence="2 3">ATCC 43243</strain>
    </source>
</reference>